<evidence type="ECO:0000313" key="3">
    <source>
        <dbReference type="Proteomes" id="UP000324767"/>
    </source>
</evidence>
<dbReference type="AlphaFoldDB" id="A0A5M8PRP6"/>
<feature type="region of interest" description="Disordered" evidence="1">
    <location>
        <begin position="1"/>
        <end position="129"/>
    </location>
</feature>
<feature type="compositionally biased region" description="Polar residues" evidence="1">
    <location>
        <begin position="105"/>
        <end position="114"/>
    </location>
</feature>
<dbReference type="Proteomes" id="UP000324767">
    <property type="component" value="Unassembled WGS sequence"/>
</dbReference>
<accession>A0A5M8PRP6</accession>
<evidence type="ECO:0000313" key="2">
    <source>
        <dbReference type="EMBL" id="KAA6411649.1"/>
    </source>
</evidence>
<feature type="compositionally biased region" description="Low complexity" evidence="1">
    <location>
        <begin position="94"/>
        <end position="104"/>
    </location>
</feature>
<dbReference type="EMBL" id="VXIT01000007">
    <property type="protein sequence ID" value="KAA6411649.1"/>
    <property type="molecule type" value="Genomic_DNA"/>
</dbReference>
<proteinExistence type="predicted"/>
<comment type="caution">
    <text evidence="2">The sequence shown here is derived from an EMBL/GenBank/DDBJ whole genome shotgun (WGS) entry which is preliminary data.</text>
</comment>
<feature type="compositionally biased region" description="Low complexity" evidence="1">
    <location>
        <begin position="22"/>
        <end position="51"/>
    </location>
</feature>
<organism evidence="2 3">
    <name type="scientific">Lasallia pustulata</name>
    <dbReference type="NCBI Taxonomy" id="136370"/>
    <lineage>
        <taxon>Eukaryota</taxon>
        <taxon>Fungi</taxon>
        <taxon>Dikarya</taxon>
        <taxon>Ascomycota</taxon>
        <taxon>Pezizomycotina</taxon>
        <taxon>Lecanoromycetes</taxon>
        <taxon>OSLEUM clade</taxon>
        <taxon>Umbilicariomycetidae</taxon>
        <taxon>Umbilicariales</taxon>
        <taxon>Umbilicariaceae</taxon>
        <taxon>Lasallia</taxon>
    </lineage>
</organism>
<protein>
    <submittedName>
        <fullName evidence="2">Uncharacterized protein</fullName>
    </submittedName>
</protein>
<dbReference type="OrthoDB" id="5089392at2759"/>
<gene>
    <name evidence="2" type="ORF">FRX48_04930</name>
</gene>
<reference evidence="2 3" key="1">
    <citation type="submission" date="2019-09" db="EMBL/GenBank/DDBJ databases">
        <title>The hologenome of the rock-dwelling lichen Lasallia pustulata.</title>
        <authorList>
            <person name="Greshake Tzovaras B."/>
            <person name="Segers F."/>
            <person name="Bicker A."/>
            <person name="Dal Grande F."/>
            <person name="Otte J."/>
            <person name="Hankeln T."/>
            <person name="Schmitt I."/>
            <person name="Ebersberger I."/>
        </authorList>
    </citation>
    <scope>NUCLEOTIDE SEQUENCE [LARGE SCALE GENOMIC DNA]</scope>
    <source>
        <strain evidence="2">A1-1</strain>
    </source>
</reference>
<name>A0A5M8PRP6_9LECA</name>
<sequence>MSATNQAVAAQPRPRRVNSRISTASSASSSFPSPLSPADSFASSHRSSTFSEKPSTHRPGLSPDPTRPHAYSEPIVPGSGSPVSRVGLHNRHVSAASATSSDSSKPTGKPSQETRPVLAKKDRTNDGTYTRCGRHGDEWLFGDWSITATVKKLFKHDDDGR</sequence>
<evidence type="ECO:0000256" key="1">
    <source>
        <dbReference type="SAM" id="MobiDB-lite"/>
    </source>
</evidence>